<evidence type="ECO:0000313" key="3">
    <source>
        <dbReference type="EMBL" id="KAA8494938.1"/>
    </source>
</evidence>
<dbReference type="InterPro" id="IPR000467">
    <property type="entry name" value="G_patch_dom"/>
</dbReference>
<evidence type="ECO:0000313" key="4">
    <source>
        <dbReference type="Proteomes" id="UP000324585"/>
    </source>
</evidence>
<evidence type="ECO:0000259" key="2">
    <source>
        <dbReference type="PROSITE" id="PS50174"/>
    </source>
</evidence>
<feature type="region of interest" description="Disordered" evidence="1">
    <location>
        <begin position="349"/>
        <end position="371"/>
    </location>
</feature>
<organism evidence="3 4">
    <name type="scientific">Porphyridium purpureum</name>
    <name type="common">Red alga</name>
    <name type="synonym">Porphyridium cruentum</name>
    <dbReference type="NCBI Taxonomy" id="35688"/>
    <lineage>
        <taxon>Eukaryota</taxon>
        <taxon>Rhodophyta</taxon>
        <taxon>Bangiophyceae</taxon>
        <taxon>Porphyridiales</taxon>
        <taxon>Porphyridiaceae</taxon>
        <taxon>Porphyridium</taxon>
    </lineage>
</organism>
<dbReference type="AlphaFoldDB" id="A0A5J4YUQ9"/>
<feature type="domain" description="G-patch" evidence="2">
    <location>
        <begin position="390"/>
        <end position="432"/>
    </location>
</feature>
<dbReference type="SMART" id="SM00443">
    <property type="entry name" value="G_patch"/>
    <property type="match status" value="1"/>
</dbReference>
<dbReference type="Proteomes" id="UP000324585">
    <property type="component" value="Unassembled WGS sequence"/>
</dbReference>
<dbReference type="PROSITE" id="PS50174">
    <property type="entry name" value="G_PATCH"/>
    <property type="match status" value="1"/>
</dbReference>
<gene>
    <name evidence="3" type="ORF">FVE85_3179</name>
</gene>
<feature type="compositionally biased region" description="Low complexity" evidence="1">
    <location>
        <begin position="361"/>
        <end position="371"/>
    </location>
</feature>
<dbReference type="OrthoDB" id="21470at2759"/>
<feature type="region of interest" description="Disordered" evidence="1">
    <location>
        <begin position="1"/>
        <end position="28"/>
    </location>
</feature>
<keyword evidence="4" id="KW-1185">Reference proteome</keyword>
<accession>A0A5J4YUQ9</accession>
<dbReference type="EMBL" id="VRMN01000004">
    <property type="protein sequence ID" value="KAA8494938.1"/>
    <property type="molecule type" value="Genomic_DNA"/>
</dbReference>
<comment type="caution">
    <text evidence="3">The sequence shown here is derived from an EMBL/GenBank/DDBJ whole genome shotgun (WGS) entry which is preliminary data.</text>
</comment>
<protein>
    <submittedName>
        <fullName evidence="3">G patch domain-containing protein 2</fullName>
    </submittedName>
</protein>
<reference evidence="4" key="1">
    <citation type="journal article" date="2019" name="Nat. Commun.">
        <title>Expansion of phycobilisome linker gene families in mesophilic red algae.</title>
        <authorList>
            <person name="Lee J."/>
            <person name="Kim D."/>
            <person name="Bhattacharya D."/>
            <person name="Yoon H.S."/>
        </authorList>
    </citation>
    <scope>NUCLEOTIDE SEQUENCE [LARGE SCALE GENOMIC DNA]</scope>
    <source>
        <strain evidence="4">CCMP 1328</strain>
    </source>
</reference>
<sequence length="432" mass="47749">MEYGRGHVERHRSAVDSGASPSGASGVRLASCSQGGGVFAAQRGEQHVSNAGFPAVLEREEECHRTLVSHTDADDVPHWQRTVAQRNPFSDRLERWESHARRLRHAADPSALEQQQAYKKRRKVDFECASSCDDFLIYEWEQDWSPKPCLDGEDDDTEAPLPRHVDKGKCAAATFNPLNTAPSDGRGAQVLCPRASLSGKDPELMTPVSQDELPPEFPSDLLVVLEKLVDFARDKHARSYRPEMMGFLAQRALMYASLLLRLRSSTSLEPMDSTTDELSEVQTLKKYKHYSKRIKHGHIVLPDRTTLECIILRVYEESGKVPYANCAWAVGTSCPSSWTRTRVKDARRAAAEDRARRTIQDSESTSASEADTAPVLDTNAFALPNKPIDESNAGHALLVAMGWTAGTGLGKTGEGIVDPVLIKYRPSRKGLG</sequence>
<dbReference type="PANTHER" id="PTHR23106:SF24">
    <property type="entry name" value="ANGIOGENIC FACTOR WITH G PATCH AND FHA DOMAINS 1"/>
    <property type="match status" value="1"/>
</dbReference>
<dbReference type="PANTHER" id="PTHR23106">
    <property type="entry name" value="ANGIOGENIC FACTOR WITH G PATCH AND FHA DOMAINS 1"/>
    <property type="match status" value="1"/>
</dbReference>
<proteinExistence type="predicted"/>
<feature type="compositionally biased region" description="Basic and acidic residues" evidence="1">
    <location>
        <begin position="349"/>
        <end position="360"/>
    </location>
</feature>
<dbReference type="Pfam" id="PF01585">
    <property type="entry name" value="G-patch"/>
    <property type="match status" value="1"/>
</dbReference>
<evidence type="ECO:0000256" key="1">
    <source>
        <dbReference type="SAM" id="MobiDB-lite"/>
    </source>
</evidence>
<dbReference type="InterPro" id="IPR053027">
    <property type="entry name" value="AGGF1"/>
</dbReference>
<feature type="compositionally biased region" description="Basic and acidic residues" evidence="1">
    <location>
        <begin position="1"/>
        <end position="14"/>
    </location>
</feature>
<name>A0A5J4YUQ9_PORPP</name>
<dbReference type="GO" id="GO:0003676">
    <property type="term" value="F:nucleic acid binding"/>
    <property type="evidence" value="ECO:0007669"/>
    <property type="project" value="InterPro"/>
</dbReference>